<sequence length="350" mass="39507">MTDVVRTSVLSKRWRNFWTASPFLNFDNRAMLFGDDSKLRNFVIQALLCWDGNRVLKFRFHSRHELESSMFSDVDLWVNFSQRNGVEELHLHVLCNSAKARPGFDGKEVYRVPPCLYSCSSLKELTLQSCNLEIDGNVQWNKLESLKINAFRAAPDVINQILSGTPQLKVFYLNYVDKGGNLSIQSTSLKELSIDKYILGRDDAFVVSDLSICTPNLETLEIKGLTYKKYLLTDVSSLTCAVLSSVPFGLGIYLQVGLSNALSQILPSIQHVEDVTLSYCCPKKGKTTAIGSSKAQSMAGYLAKSVKSQQHKTLFELIMTYDAEPNPRIKKQYASLIRQLEQDLGIRIFF</sequence>
<name>A0ABD1H9Z1_SALDI</name>
<dbReference type="PANTHER" id="PTHR31900:SF32">
    <property type="entry name" value="F-BOX_RNI_FBD-LIKE DOMAIN PROTEIN"/>
    <property type="match status" value="1"/>
</dbReference>
<dbReference type="Gene3D" id="3.80.10.10">
    <property type="entry name" value="Ribonuclease Inhibitor"/>
    <property type="match status" value="1"/>
</dbReference>
<dbReference type="Proteomes" id="UP001567538">
    <property type="component" value="Unassembled WGS sequence"/>
</dbReference>
<evidence type="ECO:0000259" key="1">
    <source>
        <dbReference type="Pfam" id="PF24758"/>
    </source>
</evidence>
<dbReference type="InterPro" id="IPR050232">
    <property type="entry name" value="FBL13/AtMIF1-like"/>
</dbReference>
<proteinExistence type="predicted"/>
<reference evidence="2 3" key="1">
    <citation type="submission" date="2024-06" db="EMBL/GenBank/DDBJ databases">
        <title>A chromosome level genome sequence of Diviner's sage (Salvia divinorum).</title>
        <authorList>
            <person name="Ford S.A."/>
            <person name="Ro D.-K."/>
            <person name="Ness R.W."/>
            <person name="Phillips M.A."/>
        </authorList>
    </citation>
    <scope>NUCLEOTIDE SEQUENCE [LARGE SCALE GENOMIC DNA]</scope>
    <source>
        <strain evidence="2">SAF-2024a</strain>
        <tissue evidence="2">Leaf</tissue>
    </source>
</reference>
<feature type="domain" description="F-box/LRR-repeat protein 15/At3g58940/PEG3-like LRR" evidence="1">
    <location>
        <begin position="74"/>
        <end position="199"/>
    </location>
</feature>
<organism evidence="2 3">
    <name type="scientific">Salvia divinorum</name>
    <name type="common">Maria pastora</name>
    <name type="synonym">Diviner's sage</name>
    <dbReference type="NCBI Taxonomy" id="28513"/>
    <lineage>
        <taxon>Eukaryota</taxon>
        <taxon>Viridiplantae</taxon>
        <taxon>Streptophyta</taxon>
        <taxon>Embryophyta</taxon>
        <taxon>Tracheophyta</taxon>
        <taxon>Spermatophyta</taxon>
        <taxon>Magnoliopsida</taxon>
        <taxon>eudicotyledons</taxon>
        <taxon>Gunneridae</taxon>
        <taxon>Pentapetalae</taxon>
        <taxon>asterids</taxon>
        <taxon>lamiids</taxon>
        <taxon>Lamiales</taxon>
        <taxon>Lamiaceae</taxon>
        <taxon>Nepetoideae</taxon>
        <taxon>Mentheae</taxon>
        <taxon>Salviinae</taxon>
        <taxon>Salvia</taxon>
        <taxon>Salvia subgen. Calosphace</taxon>
    </lineage>
</organism>
<dbReference type="EMBL" id="JBEAFC010000006">
    <property type="protein sequence ID" value="KAL1552974.1"/>
    <property type="molecule type" value="Genomic_DNA"/>
</dbReference>
<accession>A0ABD1H9Z1</accession>
<dbReference type="PANTHER" id="PTHR31900">
    <property type="entry name" value="F-BOX/RNI SUPERFAMILY PROTEIN-RELATED"/>
    <property type="match status" value="1"/>
</dbReference>
<dbReference type="SUPFAM" id="SSF52047">
    <property type="entry name" value="RNI-like"/>
    <property type="match status" value="1"/>
</dbReference>
<gene>
    <name evidence="2" type="ORF">AAHA92_13709</name>
</gene>
<protein>
    <submittedName>
        <fullName evidence="2">F-box protein</fullName>
    </submittedName>
</protein>
<evidence type="ECO:0000313" key="3">
    <source>
        <dbReference type="Proteomes" id="UP001567538"/>
    </source>
</evidence>
<keyword evidence="3" id="KW-1185">Reference proteome</keyword>
<dbReference type="Pfam" id="PF24758">
    <property type="entry name" value="LRR_At5g56370"/>
    <property type="match status" value="1"/>
</dbReference>
<dbReference type="AlphaFoldDB" id="A0ABD1H9Z1"/>
<evidence type="ECO:0000313" key="2">
    <source>
        <dbReference type="EMBL" id="KAL1552974.1"/>
    </source>
</evidence>
<dbReference type="InterPro" id="IPR055411">
    <property type="entry name" value="LRR_FXL15/At3g58940/PEG3-like"/>
</dbReference>
<comment type="caution">
    <text evidence="2">The sequence shown here is derived from an EMBL/GenBank/DDBJ whole genome shotgun (WGS) entry which is preliminary data.</text>
</comment>
<dbReference type="InterPro" id="IPR032675">
    <property type="entry name" value="LRR_dom_sf"/>
</dbReference>